<evidence type="ECO:0000256" key="3">
    <source>
        <dbReference type="ARBA" id="ARBA00022989"/>
    </source>
</evidence>
<dbReference type="AlphaFoldDB" id="A0A0D7APH9"/>
<dbReference type="GO" id="GO:0015179">
    <property type="term" value="F:L-amino acid transmembrane transporter activity"/>
    <property type="evidence" value="ECO:0007669"/>
    <property type="project" value="TreeGrafter"/>
</dbReference>
<evidence type="ECO:0000313" key="6">
    <source>
        <dbReference type="EMBL" id="KIY53750.1"/>
    </source>
</evidence>
<dbReference type="Proteomes" id="UP000054144">
    <property type="component" value="Unassembled WGS sequence"/>
</dbReference>
<evidence type="ECO:0000256" key="4">
    <source>
        <dbReference type="ARBA" id="ARBA00023136"/>
    </source>
</evidence>
<gene>
    <name evidence="6" type="ORF">FISHEDRAFT_63275</name>
</gene>
<feature type="transmembrane region" description="Helical" evidence="5">
    <location>
        <begin position="405"/>
        <end position="423"/>
    </location>
</feature>
<feature type="transmembrane region" description="Helical" evidence="5">
    <location>
        <begin position="38"/>
        <end position="60"/>
    </location>
</feature>
<keyword evidence="7" id="KW-1185">Reference proteome</keyword>
<name>A0A0D7APH9_9AGAR</name>
<evidence type="ECO:0000256" key="5">
    <source>
        <dbReference type="SAM" id="Phobius"/>
    </source>
</evidence>
<dbReference type="InterPro" id="IPR050598">
    <property type="entry name" value="AminoAcid_Transporter"/>
</dbReference>
<dbReference type="Gene3D" id="1.20.1740.10">
    <property type="entry name" value="Amino acid/polyamine transporter I"/>
    <property type="match status" value="1"/>
</dbReference>
<feature type="transmembrane region" description="Helical" evidence="5">
    <location>
        <begin position="236"/>
        <end position="258"/>
    </location>
</feature>
<feature type="transmembrane region" description="Helical" evidence="5">
    <location>
        <begin position="435"/>
        <end position="457"/>
    </location>
</feature>
<proteinExistence type="predicted"/>
<protein>
    <submittedName>
        <fullName evidence="6">APC amino acid permease</fullName>
    </submittedName>
</protein>
<accession>A0A0D7APH9</accession>
<evidence type="ECO:0000313" key="7">
    <source>
        <dbReference type="Proteomes" id="UP000054144"/>
    </source>
</evidence>
<dbReference type="PANTHER" id="PTHR11785:SF498">
    <property type="entry name" value="HIGH-AFFINITY METHIONINE PERMEASE"/>
    <property type="match status" value="1"/>
</dbReference>
<dbReference type="PANTHER" id="PTHR11785">
    <property type="entry name" value="AMINO ACID TRANSPORTER"/>
    <property type="match status" value="1"/>
</dbReference>
<dbReference type="Pfam" id="PF13520">
    <property type="entry name" value="AA_permease_2"/>
    <property type="match status" value="1"/>
</dbReference>
<feature type="transmembrane region" description="Helical" evidence="5">
    <location>
        <begin position="81"/>
        <end position="104"/>
    </location>
</feature>
<dbReference type="PIRSF" id="PIRSF006060">
    <property type="entry name" value="AA_transporter"/>
    <property type="match status" value="1"/>
</dbReference>
<keyword evidence="4 5" id="KW-0472">Membrane</keyword>
<sequence>MNVVAATGTPILNDILPPSIFATPSTILRAAGSVGGAFTMWLVGALIAAAGTMVYMELGTGLPRSGGEKNYLEYIYRRPKYFVTCAYATYAIITGSAAANSVVFGSYITHALALEPTRWTVRTAAFLVLTFCFLIHGTCMRWGVRLQNALGMFKLIILTLIVFSGMLALTGGYVVIVNRYERPDNFRWATFWEGSGTSANAYITGLYNVIWSFVGYSNANYALSEIRDPVRTLKRAAPIAVASVTTMYFLINVAYFAVISKRDILESRQIVAALYFRNLFGATFEKALSAFISLSTLGNLLAGQFVQGRVIQELGREGVLPFSEFFASNEPFGAPFNGLFTQWFVSCTFILAPPPGDAYLFIISLSSYSYAIINTLVSVGLLLLYLPSWLSAGREWKPPYHAPKLVILLFFLSNIFLIVVPWIPPTNGTQVYEHLPYFLHALVALSVSLLGATYWYVRCVWLPRRGGYTLQREWVHQDDGTARQQFRRVIN</sequence>
<comment type="subcellular location">
    <subcellularLocation>
        <location evidence="1">Membrane</location>
        <topology evidence="1">Multi-pass membrane protein</topology>
    </subcellularLocation>
</comment>
<keyword evidence="2 5" id="KW-0812">Transmembrane</keyword>
<feature type="transmembrane region" description="Helical" evidence="5">
    <location>
        <begin position="358"/>
        <end position="384"/>
    </location>
</feature>
<organism evidence="6 7">
    <name type="scientific">Fistulina hepatica ATCC 64428</name>
    <dbReference type="NCBI Taxonomy" id="1128425"/>
    <lineage>
        <taxon>Eukaryota</taxon>
        <taxon>Fungi</taxon>
        <taxon>Dikarya</taxon>
        <taxon>Basidiomycota</taxon>
        <taxon>Agaricomycotina</taxon>
        <taxon>Agaricomycetes</taxon>
        <taxon>Agaricomycetidae</taxon>
        <taxon>Agaricales</taxon>
        <taxon>Fistulinaceae</taxon>
        <taxon>Fistulina</taxon>
    </lineage>
</organism>
<dbReference type="InterPro" id="IPR002293">
    <property type="entry name" value="AA/rel_permease1"/>
</dbReference>
<evidence type="ECO:0000256" key="2">
    <source>
        <dbReference type="ARBA" id="ARBA00022692"/>
    </source>
</evidence>
<dbReference type="EMBL" id="KN881590">
    <property type="protein sequence ID" value="KIY53750.1"/>
    <property type="molecule type" value="Genomic_DNA"/>
</dbReference>
<feature type="transmembrane region" description="Helical" evidence="5">
    <location>
        <begin position="155"/>
        <end position="176"/>
    </location>
</feature>
<reference evidence="6 7" key="1">
    <citation type="journal article" date="2015" name="Fungal Genet. Biol.">
        <title>Evolution of novel wood decay mechanisms in Agaricales revealed by the genome sequences of Fistulina hepatica and Cylindrobasidium torrendii.</title>
        <authorList>
            <person name="Floudas D."/>
            <person name="Held B.W."/>
            <person name="Riley R."/>
            <person name="Nagy L.G."/>
            <person name="Koehler G."/>
            <person name="Ransdell A.S."/>
            <person name="Younus H."/>
            <person name="Chow J."/>
            <person name="Chiniquy J."/>
            <person name="Lipzen A."/>
            <person name="Tritt A."/>
            <person name="Sun H."/>
            <person name="Haridas S."/>
            <person name="LaButti K."/>
            <person name="Ohm R.A."/>
            <person name="Kues U."/>
            <person name="Blanchette R.A."/>
            <person name="Grigoriev I.V."/>
            <person name="Minto R.E."/>
            <person name="Hibbett D.S."/>
        </authorList>
    </citation>
    <scope>NUCLEOTIDE SEQUENCE [LARGE SCALE GENOMIC DNA]</scope>
    <source>
        <strain evidence="6 7">ATCC 64428</strain>
    </source>
</reference>
<dbReference type="GO" id="GO:0016020">
    <property type="term" value="C:membrane"/>
    <property type="evidence" value="ECO:0007669"/>
    <property type="project" value="UniProtKB-SubCell"/>
</dbReference>
<dbReference type="OrthoDB" id="5982228at2759"/>
<evidence type="ECO:0000256" key="1">
    <source>
        <dbReference type="ARBA" id="ARBA00004141"/>
    </source>
</evidence>
<feature type="transmembrane region" description="Helical" evidence="5">
    <location>
        <begin position="124"/>
        <end position="143"/>
    </location>
</feature>
<keyword evidence="3 5" id="KW-1133">Transmembrane helix</keyword>